<feature type="chain" id="PRO_5045823870" evidence="2">
    <location>
        <begin position="18"/>
        <end position="357"/>
    </location>
</feature>
<evidence type="ECO:0000313" key="4">
    <source>
        <dbReference type="Proteomes" id="UP001642484"/>
    </source>
</evidence>
<reference evidence="3 4" key="1">
    <citation type="submission" date="2024-02" db="EMBL/GenBank/DDBJ databases">
        <authorList>
            <person name="Chen Y."/>
            <person name="Shah S."/>
            <person name="Dougan E. K."/>
            <person name="Thang M."/>
            <person name="Chan C."/>
        </authorList>
    </citation>
    <scope>NUCLEOTIDE SEQUENCE [LARGE SCALE GENOMIC DNA]</scope>
</reference>
<feature type="region of interest" description="Disordered" evidence="1">
    <location>
        <begin position="311"/>
        <end position="357"/>
    </location>
</feature>
<keyword evidence="4" id="KW-1185">Reference proteome</keyword>
<comment type="caution">
    <text evidence="3">The sequence shown here is derived from an EMBL/GenBank/DDBJ whole genome shotgun (WGS) entry which is preliminary data.</text>
</comment>
<name>A0ABP0LIN0_9DINO</name>
<feature type="region of interest" description="Disordered" evidence="1">
    <location>
        <begin position="46"/>
        <end position="97"/>
    </location>
</feature>
<sequence>MSRFVFVLSALLSTCIGFASDLDALDFDDACGKDCTLSLRQLRGVPGESDNTADEGATVEEGKNSAQEGEIVGPALKETPGKSESEATLPEAPADHATADAEIVSEDTCGTCYPMSIASYKSKCSKKNECGHCGGTWCPSKCVIGAADPFNKCGTAYPTGISSDPFCSGKDACKSCNGEWCRAGYNSHFTIVEGNHGREVPEYVPPEDETLGICCYRGKLGSAKDMCGACADVAKDSTCSVKSRCAGCGGTWCPGPRCVKSFADKKNPCGSAYPYTGIAKQDDYCALDEKQCSSCKGAWCEPGNITYSDGQKYDPSHPYISPTDQRLEPEDPAETAEAEKEVASDDSIEDLFPDGLA</sequence>
<feature type="compositionally biased region" description="Acidic residues" evidence="1">
    <location>
        <begin position="344"/>
        <end position="357"/>
    </location>
</feature>
<protein>
    <submittedName>
        <fullName evidence="3">Uncharacterized protein</fullName>
    </submittedName>
</protein>
<dbReference type="EMBL" id="CAXAMN010012581">
    <property type="protein sequence ID" value="CAK9038586.1"/>
    <property type="molecule type" value="Genomic_DNA"/>
</dbReference>
<evidence type="ECO:0000313" key="3">
    <source>
        <dbReference type="EMBL" id="CAK9038586.1"/>
    </source>
</evidence>
<organism evidence="3 4">
    <name type="scientific">Durusdinium trenchii</name>
    <dbReference type="NCBI Taxonomy" id="1381693"/>
    <lineage>
        <taxon>Eukaryota</taxon>
        <taxon>Sar</taxon>
        <taxon>Alveolata</taxon>
        <taxon>Dinophyceae</taxon>
        <taxon>Suessiales</taxon>
        <taxon>Symbiodiniaceae</taxon>
        <taxon>Durusdinium</taxon>
    </lineage>
</organism>
<dbReference type="Proteomes" id="UP001642484">
    <property type="component" value="Unassembled WGS sequence"/>
</dbReference>
<gene>
    <name evidence="3" type="ORF">CCMP2556_LOCUS21087</name>
</gene>
<evidence type="ECO:0000256" key="2">
    <source>
        <dbReference type="SAM" id="SignalP"/>
    </source>
</evidence>
<keyword evidence="2" id="KW-0732">Signal</keyword>
<proteinExistence type="predicted"/>
<accession>A0ABP0LIN0</accession>
<evidence type="ECO:0000256" key="1">
    <source>
        <dbReference type="SAM" id="MobiDB-lite"/>
    </source>
</evidence>
<feature type="signal peptide" evidence="2">
    <location>
        <begin position="1"/>
        <end position="17"/>
    </location>
</feature>